<dbReference type="InterPro" id="IPR009060">
    <property type="entry name" value="UBA-like_sf"/>
</dbReference>
<accession>A0A367KWP2</accession>
<dbReference type="GO" id="GO:0043130">
    <property type="term" value="F:ubiquitin binding"/>
    <property type="evidence" value="ECO:0007669"/>
    <property type="project" value="InterPro"/>
</dbReference>
<dbReference type="PROSITE" id="PS51140">
    <property type="entry name" value="CUE"/>
    <property type="match status" value="1"/>
</dbReference>
<dbReference type="SMART" id="SM00546">
    <property type="entry name" value="CUE"/>
    <property type="match status" value="1"/>
</dbReference>
<comment type="caution">
    <text evidence="3">The sequence shown here is derived from an EMBL/GenBank/DDBJ whole genome shotgun (WGS) entry which is preliminary data.</text>
</comment>
<protein>
    <recommendedName>
        <fullName evidence="2">CUE domain-containing protein</fullName>
    </recommendedName>
</protein>
<feature type="region of interest" description="Disordered" evidence="1">
    <location>
        <begin position="601"/>
        <end position="654"/>
    </location>
</feature>
<dbReference type="STRING" id="4846.A0A367KWP2"/>
<dbReference type="OrthoDB" id="5577209at2759"/>
<name>A0A367KWP2_RHIST</name>
<evidence type="ECO:0000313" key="4">
    <source>
        <dbReference type="Proteomes" id="UP000253551"/>
    </source>
</evidence>
<feature type="domain" description="CUE" evidence="2">
    <location>
        <begin position="361"/>
        <end position="404"/>
    </location>
</feature>
<feature type="compositionally biased region" description="Basic residues" evidence="1">
    <location>
        <begin position="631"/>
        <end position="647"/>
    </location>
</feature>
<feature type="compositionally biased region" description="Polar residues" evidence="1">
    <location>
        <begin position="601"/>
        <end position="613"/>
    </location>
</feature>
<evidence type="ECO:0000313" key="3">
    <source>
        <dbReference type="EMBL" id="RCI06629.1"/>
    </source>
</evidence>
<dbReference type="PANTHER" id="PTHR21494:SF0">
    <property type="entry name" value="ACTIVATING SIGNAL COINTEGRATOR 1 COMPLEX SUBUNIT 2"/>
    <property type="match status" value="1"/>
</dbReference>
<dbReference type="PANTHER" id="PTHR21494">
    <property type="entry name" value="ACTIVATING SIGNAL COINTEGRATOR 1 COMPLEX SUBUNIT 2 ASC-1 COMPLEX SUBUNIT P100"/>
    <property type="match status" value="1"/>
</dbReference>
<dbReference type="AlphaFoldDB" id="A0A367KWP2"/>
<feature type="compositionally biased region" description="Basic and acidic residues" evidence="1">
    <location>
        <begin position="619"/>
        <end position="630"/>
    </location>
</feature>
<evidence type="ECO:0000256" key="1">
    <source>
        <dbReference type="SAM" id="MobiDB-lite"/>
    </source>
</evidence>
<dbReference type="InterPro" id="IPR052586">
    <property type="entry name" value="ASCC2"/>
</dbReference>
<keyword evidence="4" id="KW-1185">Reference proteome</keyword>
<evidence type="ECO:0000259" key="2">
    <source>
        <dbReference type="PROSITE" id="PS51140"/>
    </source>
</evidence>
<dbReference type="Pfam" id="PF02845">
    <property type="entry name" value="CUE"/>
    <property type="match status" value="1"/>
</dbReference>
<dbReference type="Proteomes" id="UP000253551">
    <property type="component" value="Unassembled WGS sequence"/>
</dbReference>
<proteinExistence type="predicted"/>
<dbReference type="InterPro" id="IPR041800">
    <property type="entry name" value="ASCC2_CUE"/>
</dbReference>
<gene>
    <name evidence="3" type="ORF">CU098_011432</name>
</gene>
<dbReference type="InterPro" id="IPR003892">
    <property type="entry name" value="CUE"/>
</dbReference>
<dbReference type="CDD" id="cd14364">
    <property type="entry name" value="CUE_ASCC2"/>
    <property type="match status" value="1"/>
</dbReference>
<dbReference type="SUPFAM" id="SSF46934">
    <property type="entry name" value="UBA-like"/>
    <property type="match status" value="1"/>
</dbReference>
<dbReference type="Gene3D" id="1.10.8.10">
    <property type="entry name" value="DNA helicase RuvA subunit, C-terminal domain"/>
    <property type="match status" value="1"/>
</dbReference>
<reference evidence="3 4" key="1">
    <citation type="journal article" date="2018" name="G3 (Bethesda)">
        <title>Phylogenetic and Phylogenomic Definition of Rhizopus Species.</title>
        <authorList>
            <person name="Gryganskyi A.P."/>
            <person name="Golan J."/>
            <person name="Dolatabadi S."/>
            <person name="Mondo S."/>
            <person name="Robb S."/>
            <person name="Idnurm A."/>
            <person name="Muszewska A."/>
            <person name="Steczkiewicz K."/>
            <person name="Masonjones S."/>
            <person name="Liao H.L."/>
            <person name="Gajdeczka M.T."/>
            <person name="Anike F."/>
            <person name="Vuek A."/>
            <person name="Anishchenko I.M."/>
            <person name="Voigt K."/>
            <person name="de Hoog G.S."/>
            <person name="Smith M.E."/>
            <person name="Heitman J."/>
            <person name="Vilgalys R."/>
            <person name="Stajich J.E."/>
        </authorList>
    </citation>
    <scope>NUCLEOTIDE SEQUENCE [LARGE SCALE GENOMIC DNA]</scope>
    <source>
        <strain evidence="3 4">LSU 92-RS-03</strain>
    </source>
</reference>
<sequence>MLDFIPFIPENTQGVQHELYKVALSTWQHGLAQLLNMKDDAFLLETTSNTSLVDFIDSVLSEHMDSTGVDTVLLKYIFLLYTRLALLDSTHHPLVNINKLCSFIVVYIESNTNQVQSIVENLVKNNSQLQDSLISTISMLVDTVQGLPNMMAVPVSIDTLDRAYVLLRVLDALILSALFIDTVVCSFDKIDQTLMDCYSSLIPLLKHTVEHNKTTAPYAYLVKKTLVSLFNSFGNIHFFIPLGFVSDSRQSEMVRLKDAEPDVSAIDTLYEKILYYIEQSGLDSSRSAFIDGPLIMDWEVAYDISTKLKFINDTAFDGSEDRLEFLMMSMEQVNGTNDGTGTWDEGLQEDTTEEEEFDDTLLVQKISQIQELFPDLGDGFIEACLAANNNNGDIVVMQLLEDTLPPSVQHLDRSMTRFIQERPKEKSILASRHNIYDNDEFDVFAHRTVDTSKIYEGKKDKGDADTLLDDKSFIQDAKKNVLQRVVDMYDDEYDDTYDDINDAGVPTADVDGDSAVDVLKKRQHIEDPGVQNESLLIHTFVERPDVFNRKSSVRKSKDRAALRRQTGMSHEQIEGWAIMFNRNPRKQRILDKYMLFDGKQEQVSENASQTQQKKPPVSEARDRAYKDKNKARYGNHNRKAGRDKKIAKAGPPPS</sequence>
<organism evidence="3 4">
    <name type="scientific">Rhizopus stolonifer</name>
    <name type="common">Rhizopus nigricans</name>
    <dbReference type="NCBI Taxonomy" id="4846"/>
    <lineage>
        <taxon>Eukaryota</taxon>
        <taxon>Fungi</taxon>
        <taxon>Fungi incertae sedis</taxon>
        <taxon>Mucoromycota</taxon>
        <taxon>Mucoromycotina</taxon>
        <taxon>Mucoromycetes</taxon>
        <taxon>Mucorales</taxon>
        <taxon>Mucorineae</taxon>
        <taxon>Rhizopodaceae</taxon>
        <taxon>Rhizopus</taxon>
    </lineage>
</organism>
<dbReference type="EMBL" id="PJQM01000116">
    <property type="protein sequence ID" value="RCI06629.1"/>
    <property type="molecule type" value="Genomic_DNA"/>
</dbReference>